<keyword evidence="2" id="KW-1185">Reference proteome</keyword>
<accession>A0A2U3AP18</accession>
<dbReference type="OrthoDB" id="1492303at2"/>
<dbReference type="EMBL" id="QFVR01000004">
    <property type="protein sequence ID" value="PWI26277.1"/>
    <property type="molecule type" value="Genomic_DNA"/>
</dbReference>
<dbReference type="RefSeq" id="WP_109305300.1">
    <property type="nucleotide sequence ID" value="NZ_BJUF01000016.1"/>
</dbReference>
<gene>
    <name evidence="1" type="ORF">DEX24_04950</name>
</gene>
<reference evidence="1 2" key="1">
    <citation type="submission" date="2018-05" db="EMBL/GenBank/DDBJ databases">
        <title>Kurthia sibirica genome sequence.</title>
        <authorList>
            <person name="Maclea K.S."/>
            <person name="Goen A.E."/>
        </authorList>
    </citation>
    <scope>NUCLEOTIDE SEQUENCE [LARGE SCALE GENOMIC DNA]</scope>
    <source>
        <strain evidence="1 2">ATCC 49154</strain>
    </source>
</reference>
<name>A0A2U3AP18_9BACL</name>
<dbReference type="Proteomes" id="UP000245938">
    <property type="component" value="Unassembled WGS sequence"/>
</dbReference>
<evidence type="ECO:0000313" key="2">
    <source>
        <dbReference type="Proteomes" id="UP000245938"/>
    </source>
</evidence>
<organism evidence="1 2">
    <name type="scientific">Kurthia sibirica</name>
    <dbReference type="NCBI Taxonomy" id="202750"/>
    <lineage>
        <taxon>Bacteria</taxon>
        <taxon>Bacillati</taxon>
        <taxon>Bacillota</taxon>
        <taxon>Bacilli</taxon>
        <taxon>Bacillales</taxon>
        <taxon>Caryophanaceae</taxon>
        <taxon>Kurthia</taxon>
    </lineage>
</organism>
<proteinExistence type="predicted"/>
<dbReference type="AlphaFoldDB" id="A0A2U3AP18"/>
<evidence type="ECO:0000313" key="1">
    <source>
        <dbReference type="EMBL" id="PWI26277.1"/>
    </source>
</evidence>
<comment type="caution">
    <text evidence="1">The sequence shown here is derived from an EMBL/GenBank/DDBJ whole genome shotgun (WGS) entry which is preliminary data.</text>
</comment>
<protein>
    <submittedName>
        <fullName evidence="1">Uncharacterized protein</fullName>
    </submittedName>
</protein>
<sequence>MEKEYQILEQHIIEKFKKEGKFNHKGEVFEVEHVGKTRTMGAGEPKTAIYLQGVNGTKKVEVKIALTLRGENDFIGAALKPDTAEALFGTNWKEIIKAATDAVQEKMKAEKLIYTEKVHKTPSNSILLGWEVEVTDKNRPIRTDFPLTEQEVRDVIYKGINLPENLKNAHVHGTEIANSGIANYALETTKAELKTVADIMGKLEDIDTMELPKAHITFKPNFYRTKLKKYDGKKYLAAAIKWSFEDETFTPEFDFDDIFQINHGQYLTDLLAILKSLPTHNPLEMDPALLVKTVGK</sequence>